<protein>
    <submittedName>
        <fullName evidence="1">Uncharacterized protein</fullName>
    </submittedName>
</protein>
<keyword evidence="2" id="KW-1185">Reference proteome</keyword>
<organism evidence="1 2">
    <name type="scientific">Dicentrarchus labrax</name>
    <name type="common">European seabass</name>
    <name type="synonym">Morone labrax</name>
    <dbReference type="NCBI Taxonomy" id="13489"/>
    <lineage>
        <taxon>Eukaryota</taxon>
        <taxon>Metazoa</taxon>
        <taxon>Chordata</taxon>
        <taxon>Craniata</taxon>
        <taxon>Vertebrata</taxon>
        <taxon>Euteleostomi</taxon>
        <taxon>Actinopterygii</taxon>
        <taxon>Neopterygii</taxon>
        <taxon>Teleostei</taxon>
        <taxon>Neoteleostei</taxon>
        <taxon>Acanthomorphata</taxon>
        <taxon>Eupercaria</taxon>
        <taxon>Moronidae</taxon>
        <taxon>Dicentrarchus</taxon>
    </lineage>
</organism>
<dbReference type="Ensembl" id="ENSDLAT00005056394.2">
    <property type="protein sequence ID" value="ENSDLAP00005053016.1"/>
    <property type="gene ID" value="ENSDLAG00005022867.2"/>
</dbReference>
<evidence type="ECO:0000313" key="2">
    <source>
        <dbReference type="Proteomes" id="UP000694389"/>
    </source>
</evidence>
<reference evidence="1" key="2">
    <citation type="submission" date="2025-09" db="UniProtKB">
        <authorList>
            <consortium name="Ensembl"/>
        </authorList>
    </citation>
    <scope>IDENTIFICATION</scope>
</reference>
<dbReference type="AlphaFoldDB" id="A0A8C4I8L0"/>
<sequence length="69" mass="7980">MACRLDKLSSLWQNSFMNGYHLLKMVQFVHLIKKEQFPCMYYAATCITSHNPASTMRLTDALALKLHCD</sequence>
<evidence type="ECO:0000313" key="1">
    <source>
        <dbReference type="Ensembl" id="ENSDLAP00005053016.1"/>
    </source>
</evidence>
<proteinExistence type="predicted"/>
<name>A0A8C4I8L0_DICLA</name>
<reference evidence="1" key="1">
    <citation type="submission" date="2025-08" db="UniProtKB">
        <authorList>
            <consortium name="Ensembl"/>
        </authorList>
    </citation>
    <scope>IDENTIFICATION</scope>
</reference>
<dbReference type="Proteomes" id="UP000694389">
    <property type="component" value="Unassembled WGS sequence"/>
</dbReference>
<accession>A0A8C4I8L0</accession>